<comment type="subcellular location">
    <subcellularLocation>
        <location evidence="1">Membrane</location>
        <topology evidence="1">Multi-pass membrane protein</topology>
    </subcellularLocation>
</comment>
<dbReference type="FunFam" id="1.20.1080.10:FF:000009">
    <property type="entry name" value="aquaporin-4 isoform X1"/>
    <property type="match status" value="1"/>
</dbReference>
<dbReference type="OrthoDB" id="3222at2759"/>
<dbReference type="SUPFAM" id="SSF81338">
    <property type="entry name" value="Aquaporin-like"/>
    <property type="match status" value="1"/>
</dbReference>
<dbReference type="InterPro" id="IPR023271">
    <property type="entry name" value="Aquaporin-like"/>
</dbReference>
<dbReference type="EMBL" id="CAIIXF020000003">
    <property type="protein sequence ID" value="CAH1780059.1"/>
    <property type="molecule type" value="Genomic_DNA"/>
</dbReference>
<gene>
    <name evidence="9" type="ORF">OFUS_LOCUS6803</name>
</gene>
<evidence type="ECO:0000256" key="7">
    <source>
        <dbReference type="ARBA" id="ARBA00023136"/>
    </source>
</evidence>
<dbReference type="AlphaFoldDB" id="A0A8J1UNS9"/>
<dbReference type="InterPro" id="IPR034294">
    <property type="entry name" value="Aquaporin_transptr"/>
</dbReference>
<name>A0A8J1UNS9_OWEFU</name>
<dbReference type="GO" id="GO:0048878">
    <property type="term" value="P:chemical homeostasis"/>
    <property type="evidence" value="ECO:0007669"/>
    <property type="project" value="UniProtKB-ARBA"/>
</dbReference>
<dbReference type="Pfam" id="PF00230">
    <property type="entry name" value="MIP"/>
    <property type="match status" value="1"/>
</dbReference>
<keyword evidence="4 8" id="KW-0812">Transmembrane</keyword>
<dbReference type="Proteomes" id="UP000749559">
    <property type="component" value="Unassembled WGS sequence"/>
</dbReference>
<accession>A0A8J1UNS9</accession>
<dbReference type="GO" id="GO:0005886">
    <property type="term" value="C:plasma membrane"/>
    <property type="evidence" value="ECO:0007669"/>
    <property type="project" value="UniProtKB-ARBA"/>
</dbReference>
<dbReference type="PRINTS" id="PR00783">
    <property type="entry name" value="MINTRINSICP"/>
</dbReference>
<dbReference type="NCBIfam" id="TIGR00861">
    <property type="entry name" value="MIP"/>
    <property type="match status" value="1"/>
</dbReference>
<evidence type="ECO:0000256" key="6">
    <source>
        <dbReference type="ARBA" id="ARBA00022989"/>
    </source>
</evidence>
<evidence type="ECO:0000256" key="5">
    <source>
        <dbReference type="ARBA" id="ARBA00022737"/>
    </source>
</evidence>
<evidence type="ECO:0000256" key="2">
    <source>
        <dbReference type="ARBA" id="ARBA00006175"/>
    </source>
</evidence>
<evidence type="ECO:0000313" key="10">
    <source>
        <dbReference type="Proteomes" id="UP000749559"/>
    </source>
</evidence>
<dbReference type="PANTHER" id="PTHR19139:SF199">
    <property type="entry name" value="MIP17260P"/>
    <property type="match status" value="1"/>
</dbReference>
<comment type="similarity">
    <text evidence="2 8">Belongs to the MIP/aquaporin (TC 1.A.8) family.</text>
</comment>
<evidence type="ECO:0000256" key="1">
    <source>
        <dbReference type="ARBA" id="ARBA00004141"/>
    </source>
</evidence>
<keyword evidence="3 8" id="KW-0813">Transport</keyword>
<keyword evidence="6" id="KW-1133">Transmembrane helix</keyword>
<reference evidence="9" key="1">
    <citation type="submission" date="2022-03" db="EMBL/GenBank/DDBJ databases">
        <authorList>
            <person name="Martin C."/>
        </authorList>
    </citation>
    <scope>NUCLEOTIDE SEQUENCE</scope>
</reference>
<comment type="caution">
    <text evidence="9">The sequence shown here is derived from an EMBL/GenBank/DDBJ whole genome shotgun (WGS) entry which is preliminary data.</text>
</comment>
<dbReference type="PANTHER" id="PTHR19139">
    <property type="entry name" value="AQUAPORIN TRANSPORTER"/>
    <property type="match status" value="1"/>
</dbReference>
<evidence type="ECO:0000313" key="9">
    <source>
        <dbReference type="EMBL" id="CAH1780059.1"/>
    </source>
</evidence>
<protein>
    <submittedName>
        <fullName evidence="9">Uncharacterized protein</fullName>
    </submittedName>
</protein>
<dbReference type="GO" id="GO:0015250">
    <property type="term" value="F:water channel activity"/>
    <property type="evidence" value="ECO:0007669"/>
    <property type="project" value="TreeGrafter"/>
</dbReference>
<dbReference type="InterPro" id="IPR000425">
    <property type="entry name" value="MIP"/>
</dbReference>
<dbReference type="Gene3D" id="1.20.1080.10">
    <property type="entry name" value="Glycerol uptake facilitator protein"/>
    <property type="match status" value="1"/>
</dbReference>
<sequence>MTCGERCKMVHSIEDVRSPLLWRAVLAELIGTLFLTFIGCGSCIGWLDDYDPSMVQIALAFGLGVATMVWSIAHVSGGHINPAVTCGMLVTRKISVARSVFYVIAQSIGAIAGAGILKGVTPGNSTHIQVTLGATTVNSHVSVQQAFGIELMITFVLVFTVFASCDGKRTDLKGSGPLQIGLSVTLCHLFAIKYTGSSMNPARSLGPAVVQGIWQDHWVYWTGPILGGVIAALLYDSVFAANASITRAKGYLMSSNYQGDDYEPVKDKIELVEKLPIDD</sequence>
<evidence type="ECO:0000256" key="8">
    <source>
        <dbReference type="RuleBase" id="RU000477"/>
    </source>
</evidence>
<dbReference type="CDD" id="cd00333">
    <property type="entry name" value="MIP"/>
    <property type="match status" value="1"/>
</dbReference>
<evidence type="ECO:0000256" key="3">
    <source>
        <dbReference type="ARBA" id="ARBA00022448"/>
    </source>
</evidence>
<evidence type="ECO:0000256" key="4">
    <source>
        <dbReference type="ARBA" id="ARBA00022692"/>
    </source>
</evidence>
<proteinExistence type="inferred from homology"/>
<organism evidence="9 10">
    <name type="scientific">Owenia fusiformis</name>
    <name type="common">Polychaete worm</name>
    <dbReference type="NCBI Taxonomy" id="6347"/>
    <lineage>
        <taxon>Eukaryota</taxon>
        <taxon>Metazoa</taxon>
        <taxon>Spiralia</taxon>
        <taxon>Lophotrochozoa</taxon>
        <taxon>Annelida</taxon>
        <taxon>Polychaeta</taxon>
        <taxon>Sedentaria</taxon>
        <taxon>Canalipalpata</taxon>
        <taxon>Sabellida</taxon>
        <taxon>Oweniida</taxon>
        <taxon>Oweniidae</taxon>
        <taxon>Owenia</taxon>
    </lineage>
</organism>
<keyword evidence="5" id="KW-0677">Repeat</keyword>
<keyword evidence="10" id="KW-1185">Reference proteome</keyword>
<keyword evidence="7" id="KW-0472">Membrane</keyword>